<dbReference type="EMBL" id="JAULSC010000025">
    <property type="protein sequence ID" value="MDO3397724.1"/>
    <property type="molecule type" value="Genomic_DNA"/>
</dbReference>
<keyword evidence="11 14" id="KW-0131">Cell cycle</keyword>
<keyword evidence="4 14" id="KW-0963">Cytoplasm</keyword>
<keyword evidence="10 14" id="KW-0573">Peptidoglycan synthesis</keyword>
<dbReference type="NCBIfam" id="TIGR01082">
    <property type="entry name" value="murC"/>
    <property type="match status" value="1"/>
</dbReference>
<dbReference type="Proteomes" id="UP001168363">
    <property type="component" value="Unassembled WGS sequence"/>
</dbReference>
<evidence type="ECO:0000256" key="10">
    <source>
        <dbReference type="ARBA" id="ARBA00022984"/>
    </source>
</evidence>
<dbReference type="Gene3D" id="3.90.190.20">
    <property type="entry name" value="Mur ligase, C-terminal domain"/>
    <property type="match status" value="1"/>
</dbReference>
<gene>
    <name evidence="14 18" type="primary">murC</name>
    <name evidence="18" type="ORF">QWJ41_18495</name>
</gene>
<evidence type="ECO:0000256" key="9">
    <source>
        <dbReference type="ARBA" id="ARBA00022960"/>
    </source>
</evidence>
<comment type="catalytic activity">
    <reaction evidence="13 14">
        <text>UDP-N-acetyl-alpha-D-muramate + L-alanine + ATP = UDP-N-acetyl-alpha-D-muramoyl-L-alanine + ADP + phosphate + H(+)</text>
        <dbReference type="Rhea" id="RHEA:23372"/>
        <dbReference type="ChEBI" id="CHEBI:15378"/>
        <dbReference type="ChEBI" id="CHEBI:30616"/>
        <dbReference type="ChEBI" id="CHEBI:43474"/>
        <dbReference type="ChEBI" id="CHEBI:57972"/>
        <dbReference type="ChEBI" id="CHEBI:70757"/>
        <dbReference type="ChEBI" id="CHEBI:83898"/>
        <dbReference type="ChEBI" id="CHEBI:456216"/>
        <dbReference type="EC" id="6.3.2.8"/>
    </reaction>
</comment>
<dbReference type="PANTHER" id="PTHR43445:SF3">
    <property type="entry name" value="UDP-N-ACETYLMURAMATE--L-ALANINE LIGASE"/>
    <property type="match status" value="1"/>
</dbReference>
<feature type="binding site" evidence="14">
    <location>
        <begin position="125"/>
        <end position="131"/>
    </location>
    <ligand>
        <name>ATP</name>
        <dbReference type="ChEBI" id="CHEBI:30616"/>
    </ligand>
</feature>
<dbReference type="InterPro" id="IPR036565">
    <property type="entry name" value="Mur-like_cat_sf"/>
</dbReference>
<dbReference type="EC" id="6.3.2.8" evidence="3 14"/>
<dbReference type="InterPro" id="IPR036615">
    <property type="entry name" value="Mur_ligase_C_dom_sf"/>
</dbReference>
<dbReference type="SUPFAM" id="SSF53623">
    <property type="entry name" value="MurD-like peptide ligases, catalytic domain"/>
    <property type="match status" value="1"/>
</dbReference>
<feature type="domain" description="Mur ligase central" evidence="17">
    <location>
        <begin position="123"/>
        <end position="304"/>
    </location>
</feature>
<evidence type="ECO:0000256" key="2">
    <source>
        <dbReference type="ARBA" id="ARBA00004752"/>
    </source>
</evidence>
<keyword evidence="5 14" id="KW-0436">Ligase</keyword>
<dbReference type="Pfam" id="PF08245">
    <property type="entry name" value="Mur_ligase_M"/>
    <property type="match status" value="1"/>
</dbReference>
<dbReference type="HAMAP" id="MF_00046">
    <property type="entry name" value="MurC"/>
    <property type="match status" value="1"/>
</dbReference>
<keyword evidence="8 14" id="KW-0067">ATP-binding</keyword>
<evidence type="ECO:0000256" key="4">
    <source>
        <dbReference type="ARBA" id="ARBA00022490"/>
    </source>
</evidence>
<comment type="pathway">
    <text evidence="2 14">Cell wall biogenesis; peptidoglycan biosynthesis.</text>
</comment>
<dbReference type="SUPFAM" id="SSF51984">
    <property type="entry name" value="MurCD N-terminal domain"/>
    <property type="match status" value="1"/>
</dbReference>
<evidence type="ECO:0000256" key="3">
    <source>
        <dbReference type="ARBA" id="ARBA00012211"/>
    </source>
</evidence>
<name>A0ABT8TWL0_9ACTN</name>
<reference evidence="18" key="1">
    <citation type="submission" date="2023-06" db="EMBL/GenBank/DDBJ databases">
        <title>Genome sequence of Nocardioides sp. SOB44.</title>
        <authorList>
            <person name="Zhang G."/>
        </authorList>
    </citation>
    <scope>NUCLEOTIDE SEQUENCE</scope>
    <source>
        <strain evidence="18">SOB44</strain>
    </source>
</reference>
<evidence type="ECO:0000313" key="18">
    <source>
        <dbReference type="EMBL" id="MDO3397724.1"/>
    </source>
</evidence>
<sequence>MRLPVPEVVPGLDELGRVHFVGIGGAGLSAIARIMAARGVEVTGSDDHDTPFLPSLREVGVTCHLGYDPDHLGDLGPGDTAVVTTAAREDNPEVLEARRRGLRLLPRSAGLASVMTERRVLAVAGTHGKTTTTSLLTVALLACGADPTYAVGGVLSATGRNADAGAGDLFVAEADESDGAFLVYRPHAAIVTNVGADHLDTWGTEEAYRAAFAEFVTTIDADGFLVACVDDPGAEALRPLAAARGLELVGVGEGEHADLRALDVVLEGTTSSFTVVDRGRELGRVRLAIPGRHYVLDALAALGVGLRLGMPFEGLRDGLEAFGGTGRRMEAKGEAGGVRVYDSYAHQPIEIAGDLEAARSVAGEGRVIVAFQPHLVSRTRLFGTAMGVALGAADEVVVLDVHLAREDADPEVTGALVADHVPLPAGRVAFVPDIVDVPAALVDRARPGDLVLTLGAGSVTEVGPRVLDLLREAAGG</sequence>
<dbReference type="InterPro" id="IPR005758">
    <property type="entry name" value="UDP-N-AcMur_Ala_ligase_MurC"/>
</dbReference>
<dbReference type="SUPFAM" id="SSF53244">
    <property type="entry name" value="MurD-like peptide ligases, peptide-binding domain"/>
    <property type="match status" value="1"/>
</dbReference>
<accession>A0ABT8TWL0</accession>
<keyword evidence="9 14" id="KW-0133">Cell shape</keyword>
<evidence type="ECO:0000256" key="11">
    <source>
        <dbReference type="ARBA" id="ARBA00023306"/>
    </source>
</evidence>
<evidence type="ECO:0000256" key="5">
    <source>
        <dbReference type="ARBA" id="ARBA00022598"/>
    </source>
</evidence>
<comment type="function">
    <text evidence="14">Cell wall formation.</text>
</comment>
<evidence type="ECO:0000256" key="14">
    <source>
        <dbReference type="HAMAP-Rule" id="MF_00046"/>
    </source>
</evidence>
<evidence type="ECO:0000313" key="19">
    <source>
        <dbReference type="Proteomes" id="UP001168363"/>
    </source>
</evidence>
<organism evidence="18 19">
    <name type="scientific">Nocardioides cremeus</name>
    <dbReference type="NCBI Taxonomy" id="3058044"/>
    <lineage>
        <taxon>Bacteria</taxon>
        <taxon>Bacillati</taxon>
        <taxon>Actinomycetota</taxon>
        <taxon>Actinomycetes</taxon>
        <taxon>Propionibacteriales</taxon>
        <taxon>Nocardioidaceae</taxon>
        <taxon>Nocardioides</taxon>
    </lineage>
</organism>
<evidence type="ECO:0000256" key="13">
    <source>
        <dbReference type="ARBA" id="ARBA00047833"/>
    </source>
</evidence>
<evidence type="ECO:0000256" key="7">
    <source>
        <dbReference type="ARBA" id="ARBA00022741"/>
    </source>
</evidence>
<dbReference type="Pfam" id="PF02875">
    <property type="entry name" value="Mur_ligase_C"/>
    <property type="match status" value="1"/>
</dbReference>
<dbReference type="PANTHER" id="PTHR43445">
    <property type="entry name" value="UDP-N-ACETYLMURAMATE--L-ALANINE LIGASE-RELATED"/>
    <property type="match status" value="1"/>
</dbReference>
<evidence type="ECO:0000256" key="12">
    <source>
        <dbReference type="ARBA" id="ARBA00023316"/>
    </source>
</evidence>
<dbReference type="Gene3D" id="3.40.50.720">
    <property type="entry name" value="NAD(P)-binding Rossmann-like Domain"/>
    <property type="match status" value="1"/>
</dbReference>
<feature type="domain" description="Mur ligase C-terminal" evidence="16">
    <location>
        <begin position="327"/>
        <end position="457"/>
    </location>
</feature>
<protein>
    <recommendedName>
        <fullName evidence="3 14">UDP-N-acetylmuramate--L-alanine ligase</fullName>
        <ecNumber evidence="3 14">6.3.2.8</ecNumber>
    </recommendedName>
    <alternativeName>
        <fullName evidence="14">UDP-N-acetylmuramoyl-L-alanine synthetase</fullName>
    </alternativeName>
</protein>
<dbReference type="GO" id="GO:0008763">
    <property type="term" value="F:UDP-N-acetylmuramate-L-alanine ligase activity"/>
    <property type="evidence" value="ECO:0007669"/>
    <property type="project" value="UniProtKB-EC"/>
</dbReference>
<comment type="similarity">
    <text evidence="14">Belongs to the MurCDEF family.</text>
</comment>
<evidence type="ECO:0000259" key="16">
    <source>
        <dbReference type="Pfam" id="PF02875"/>
    </source>
</evidence>
<evidence type="ECO:0000256" key="6">
    <source>
        <dbReference type="ARBA" id="ARBA00022618"/>
    </source>
</evidence>
<keyword evidence="12 14" id="KW-0961">Cell wall biogenesis/degradation</keyword>
<dbReference type="Gene3D" id="3.40.1190.10">
    <property type="entry name" value="Mur-like, catalytic domain"/>
    <property type="match status" value="1"/>
</dbReference>
<keyword evidence="19" id="KW-1185">Reference proteome</keyword>
<dbReference type="InterPro" id="IPR050061">
    <property type="entry name" value="MurCDEF_pg_biosynth"/>
</dbReference>
<dbReference type="InterPro" id="IPR000713">
    <property type="entry name" value="Mur_ligase_N"/>
</dbReference>
<comment type="subcellular location">
    <subcellularLocation>
        <location evidence="1 14">Cytoplasm</location>
    </subcellularLocation>
</comment>
<evidence type="ECO:0000259" key="17">
    <source>
        <dbReference type="Pfam" id="PF08245"/>
    </source>
</evidence>
<keyword evidence="7 14" id="KW-0547">Nucleotide-binding</keyword>
<evidence type="ECO:0000256" key="8">
    <source>
        <dbReference type="ARBA" id="ARBA00022840"/>
    </source>
</evidence>
<dbReference type="InterPro" id="IPR004101">
    <property type="entry name" value="Mur_ligase_C"/>
</dbReference>
<dbReference type="RefSeq" id="WP_302709954.1">
    <property type="nucleotide sequence ID" value="NZ_JAULSC010000025.1"/>
</dbReference>
<evidence type="ECO:0000259" key="15">
    <source>
        <dbReference type="Pfam" id="PF01225"/>
    </source>
</evidence>
<dbReference type="InterPro" id="IPR013221">
    <property type="entry name" value="Mur_ligase_cen"/>
</dbReference>
<proteinExistence type="inferred from homology"/>
<dbReference type="Pfam" id="PF01225">
    <property type="entry name" value="Mur_ligase"/>
    <property type="match status" value="1"/>
</dbReference>
<keyword evidence="6 14" id="KW-0132">Cell division</keyword>
<feature type="domain" description="Mur ligase N-terminal catalytic" evidence="15">
    <location>
        <begin position="18"/>
        <end position="118"/>
    </location>
</feature>
<comment type="caution">
    <text evidence="18">The sequence shown here is derived from an EMBL/GenBank/DDBJ whole genome shotgun (WGS) entry which is preliminary data.</text>
</comment>
<evidence type="ECO:0000256" key="1">
    <source>
        <dbReference type="ARBA" id="ARBA00004496"/>
    </source>
</evidence>